<dbReference type="EC" id="5.1.1.7" evidence="3 8"/>
<name>A0A1G6GQX6_9ACTN</name>
<keyword evidence="6 8" id="KW-0413">Isomerase</keyword>
<dbReference type="Pfam" id="PF01678">
    <property type="entry name" value="DAP_epimerase"/>
    <property type="match status" value="2"/>
</dbReference>
<feature type="binding site" evidence="8">
    <location>
        <position position="199"/>
    </location>
    <ligand>
        <name>substrate</name>
    </ligand>
</feature>
<dbReference type="STRING" id="1577474.GA0111570_104278"/>
<protein>
    <recommendedName>
        <fullName evidence="3 8">Diaminopimelate epimerase</fullName>
        <shortName evidence="8">DAP epimerase</shortName>
        <ecNumber evidence="3 8">5.1.1.7</ecNumber>
    </recommendedName>
    <alternativeName>
        <fullName evidence="8">PLP-independent amino acid racemase</fullName>
    </alternativeName>
</protein>
<evidence type="ECO:0000256" key="1">
    <source>
        <dbReference type="ARBA" id="ARBA00005196"/>
    </source>
</evidence>
<dbReference type="PANTHER" id="PTHR31689:SF0">
    <property type="entry name" value="DIAMINOPIMELATE EPIMERASE"/>
    <property type="match status" value="1"/>
</dbReference>
<feature type="binding site" evidence="8">
    <location>
        <position position="168"/>
    </location>
    <ligand>
        <name>substrate</name>
    </ligand>
</feature>
<dbReference type="InterPro" id="IPR001653">
    <property type="entry name" value="DAP_epimerase_DapF"/>
</dbReference>
<dbReference type="InterPro" id="IPR018510">
    <property type="entry name" value="DAP_epimerase_AS"/>
</dbReference>
<dbReference type="PANTHER" id="PTHR31689">
    <property type="entry name" value="DIAMINOPIMELATE EPIMERASE, CHLOROPLASTIC"/>
    <property type="match status" value="1"/>
</dbReference>
<feature type="active site" evidence="9">
    <location>
        <position position="86"/>
    </location>
</feature>
<dbReference type="EMBL" id="FMYF01000004">
    <property type="protein sequence ID" value="SDB84299.1"/>
    <property type="molecule type" value="Genomic_DNA"/>
</dbReference>
<proteinExistence type="inferred from homology"/>
<dbReference type="Gene3D" id="3.10.310.10">
    <property type="entry name" value="Diaminopimelate Epimerase, Chain A, domain 1"/>
    <property type="match status" value="2"/>
</dbReference>
<comment type="function">
    <text evidence="8">Catalyzes the stereoinversion of LL-2,6-diaminopimelate (L,L-DAP) to meso-diaminopimelate (meso-DAP), a precursor of L-lysine and an essential component of the bacterial peptidoglycan.</text>
</comment>
<keyword evidence="11" id="KW-1185">Reference proteome</keyword>
<evidence type="ECO:0000256" key="2">
    <source>
        <dbReference type="ARBA" id="ARBA00010219"/>
    </source>
</evidence>
<accession>A0A1G6GQX6</accession>
<keyword evidence="5 8" id="KW-0457">Lysine biosynthesis</keyword>
<comment type="pathway">
    <text evidence="1 8">Amino-acid biosynthesis; L-lysine biosynthesis via DAP pathway; DL-2,6-diaminopimelate from LL-2,6-diaminopimelate: step 1/1.</text>
</comment>
<dbReference type="GO" id="GO:0009089">
    <property type="term" value="P:lysine biosynthetic process via diaminopimelate"/>
    <property type="evidence" value="ECO:0007669"/>
    <property type="project" value="UniProtKB-UniRule"/>
</dbReference>
<evidence type="ECO:0000256" key="3">
    <source>
        <dbReference type="ARBA" id="ARBA00013080"/>
    </source>
</evidence>
<sequence length="296" mass="31952">MMVPMRDITFAKGHGTRNDFVVYTDHSGLLDLDPVEVRFLCDRRGGIGADGMLRAVRAKHILGWDGDPAIWFMDYRNADGSVAEMCGNGVRVFVRYLYECGLVNERSMSIGTRAGLRRAELLPDDRVRVEMGPVRVEPGRLAPTVPITVAEGTPWSRTWQAQPVDVGNPHAVSFTDDIGTLDLTHQPVWPIGEFPDGVNAEFVRVHDAGHVGMRVHERGVGETESCGTGTVAVAAATLSRLGVQVGPQEHMVRVDVPGGTVEVGLSRATPQAPVLATLTGPAQLVYNGTIVIPDLS</sequence>
<dbReference type="GO" id="GO:0005829">
    <property type="term" value="C:cytosol"/>
    <property type="evidence" value="ECO:0007669"/>
    <property type="project" value="TreeGrafter"/>
</dbReference>
<evidence type="ECO:0000256" key="4">
    <source>
        <dbReference type="ARBA" id="ARBA00022605"/>
    </source>
</evidence>
<dbReference type="PROSITE" id="PS01326">
    <property type="entry name" value="DAP_EPIMERASE"/>
    <property type="match status" value="1"/>
</dbReference>
<keyword evidence="8" id="KW-0963">Cytoplasm</keyword>
<evidence type="ECO:0000313" key="10">
    <source>
        <dbReference type="EMBL" id="SDB84299.1"/>
    </source>
</evidence>
<comment type="similarity">
    <text evidence="2 8">Belongs to the diaminopimelate epimerase family.</text>
</comment>
<gene>
    <name evidence="8" type="primary">dapF</name>
    <name evidence="10" type="ORF">GA0111570_104278</name>
</gene>
<reference evidence="10 11" key="1">
    <citation type="submission" date="2016-06" db="EMBL/GenBank/DDBJ databases">
        <authorList>
            <person name="Olsen C.W."/>
            <person name="Carey S."/>
            <person name="Hinshaw L."/>
            <person name="Karasin A.I."/>
        </authorList>
    </citation>
    <scope>NUCLEOTIDE SEQUENCE [LARGE SCALE GENOMIC DNA]</scope>
    <source>
        <strain evidence="10 11">LZ-22</strain>
    </source>
</reference>
<dbReference type="NCBIfam" id="TIGR00652">
    <property type="entry name" value="DapF"/>
    <property type="match status" value="1"/>
</dbReference>
<feature type="active site" description="Proton acceptor" evidence="8">
    <location>
        <position position="226"/>
    </location>
</feature>
<evidence type="ECO:0000313" key="11">
    <source>
        <dbReference type="Proteomes" id="UP000199086"/>
    </source>
</evidence>
<feature type="site" description="Could be important to modulate the pK values of the two catalytic cysteine residues" evidence="8">
    <location>
        <position position="217"/>
    </location>
</feature>
<feature type="binding site" evidence="8">
    <location>
        <position position="18"/>
    </location>
    <ligand>
        <name>substrate</name>
    </ligand>
</feature>
<keyword evidence="4 8" id="KW-0028">Amino-acid biosynthesis</keyword>
<feature type="binding site" evidence="8">
    <location>
        <begin position="227"/>
        <end position="228"/>
    </location>
    <ligand>
        <name>substrate</name>
    </ligand>
</feature>
<evidence type="ECO:0000256" key="8">
    <source>
        <dbReference type="HAMAP-Rule" id="MF_00197"/>
    </source>
</evidence>
<dbReference type="UniPathway" id="UPA00034">
    <property type="reaction ID" value="UER00025"/>
</dbReference>
<organism evidence="10 11">
    <name type="scientific">Raineyella antarctica</name>
    <dbReference type="NCBI Taxonomy" id="1577474"/>
    <lineage>
        <taxon>Bacteria</taxon>
        <taxon>Bacillati</taxon>
        <taxon>Actinomycetota</taxon>
        <taxon>Actinomycetes</taxon>
        <taxon>Propionibacteriales</taxon>
        <taxon>Propionibacteriaceae</taxon>
        <taxon>Raineyella</taxon>
    </lineage>
</organism>
<comment type="catalytic activity">
    <reaction evidence="7 8">
        <text>(2S,6S)-2,6-diaminopimelate = meso-2,6-diaminopimelate</text>
        <dbReference type="Rhea" id="RHEA:15393"/>
        <dbReference type="ChEBI" id="CHEBI:57609"/>
        <dbReference type="ChEBI" id="CHEBI:57791"/>
        <dbReference type="EC" id="5.1.1.7"/>
    </reaction>
</comment>
<evidence type="ECO:0000256" key="6">
    <source>
        <dbReference type="ARBA" id="ARBA00023235"/>
    </source>
</evidence>
<evidence type="ECO:0000256" key="9">
    <source>
        <dbReference type="PROSITE-ProRule" id="PRU10125"/>
    </source>
</evidence>
<dbReference type="GO" id="GO:0008837">
    <property type="term" value="F:diaminopimelate epimerase activity"/>
    <property type="evidence" value="ECO:0007669"/>
    <property type="project" value="UniProtKB-UniRule"/>
</dbReference>
<dbReference type="Proteomes" id="UP000199086">
    <property type="component" value="Unassembled WGS sequence"/>
</dbReference>
<evidence type="ECO:0000256" key="5">
    <source>
        <dbReference type="ARBA" id="ARBA00023154"/>
    </source>
</evidence>
<feature type="binding site" evidence="8">
    <location>
        <begin position="87"/>
        <end position="88"/>
    </location>
    <ligand>
        <name>substrate</name>
    </ligand>
</feature>
<comment type="subcellular location">
    <subcellularLocation>
        <location evidence="8">Cytoplasm</location>
    </subcellularLocation>
</comment>
<dbReference type="HAMAP" id="MF_00197">
    <property type="entry name" value="DAP_epimerase"/>
    <property type="match status" value="1"/>
</dbReference>
<comment type="subunit">
    <text evidence="8">Homodimer.</text>
</comment>
<dbReference type="SUPFAM" id="SSF54506">
    <property type="entry name" value="Diaminopimelate epimerase-like"/>
    <property type="match status" value="2"/>
</dbReference>
<feature type="site" description="Could be important to modulate the pK values of the two catalytic cysteine residues" evidence="8">
    <location>
        <position position="170"/>
    </location>
</feature>
<feature type="binding site" evidence="8">
    <location>
        <begin position="217"/>
        <end position="218"/>
    </location>
    <ligand>
        <name>substrate</name>
    </ligand>
</feature>
<comment type="caution">
    <text evidence="8">Lacks conserved residue(s) required for the propagation of feature annotation.</text>
</comment>
<feature type="binding site" evidence="8">
    <location>
        <position position="77"/>
    </location>
    <ligand>
        <name>substrate</name>
    </ligand>
</feature>
<feature type="active site" description="Proton donor" evidence="8">
    <location>
        <position position="86"/>
    </location>
</feature>
<dbReference type="AlphaFoldDB" id="A0A1G6GQX6"/>
<evidence type="ECO:0000256" key="7">
    <source>
        <dbReference type="ARBA" id="ARBA00051712"/>
    </source>
</evidence>